<evidence type="ECO:0000313" key="3">
    <source>
        <dbReference type="Proteomes" id="UP000830671"/>
    </source>
</evidence>
<dbReference type="AlphaFoldDB" id="A0A9Q8T6I6"/>
<sequence length="352" mass="39274">MQSSRAPAPGSHTNGHAPDHGWNPGRGTGDPSFPEQILPHVPVLFVPPLRQIPISEPDHLPSPEYVGSVSHVWAPSNTESWRLHESPDLLSLTAPSDHPDSVIMIPSSMSLCRPPITAYHASNPRYGTASTSCPTSWSLARYLPCDSRSTKDLACHAFNVSRHPSSQSFLISSWFASQSDSQQKTVRGNDMVYCRSSDAGWHVDRDIVWVHVCPPASHVRSRSSTDVPAHRSSGYYRKQNSITDSIEPARDVIREVKYMASIPELTVLPFIASFRFLSFRYQIWPPPFHFISPYYPGRLPSTLDRTPSNGSFRPVKPFPYMLSLSPTASLPQETDDLELLQAIVTDFMYQPP</sequence>
<reference evidence="2" key="1">
    <citation type="journal article" date="2021" name="Mol. Plant Microbe Interact.">
        <title>Complete Genome Sequence of the Plant-Pathogenic Fungus Colletotrichum lupini.</title>
        <authorList>
            <person name="Baroncelli R."/>
            <person name="Pensec F."/>
            <person name="Da Lio D."/>
            <person name="Boufleur T."/>
            <person name="Vicente I."/>
            <person name="Sarrocco S."/>
            <person name="Picot A."/>
            <person name="Baraldi E."/>
            <person name="Sukno S."/>
            <person name="Thon M."/>
            <person name="Le Floch G."/>
        </authorList>
    </citation>
    <scope>NUCLEOTIDE SEQUENCE</scope>
    <source>
        <strain evidence="2">IMI 504893</strain>
    </source>
</reference>
<organism evidence="2 3">
    <name type="scientific">Colletotrichum lupini</name>
    <dbReference type="NCBI Taxonomy" id="145971"/>
    <lineage>
        <taxon>Eukaryota</taxon>
        <taxon>Fungi</taxon>
        <taxon>Dikarya</taxon>
        <taxon>Ascomycota</taxon>
        <taxon>Pezizomycotina</taxon>
        <taxon>Sordariomycetes</taxon>
        <taxon>Hypocreomycetidae</taxon>
        <taxon>Glomerellales</taxon>
        <taxon>Glomerellaceae</taxon>
        <taxon>Colletotrichum</taxon>
        <taxon>Colletotrichum acutatum species complex</taxon>
    </lineage>
</organism>
<accession>A0A9Q8T6I6</accession>
<dbReference type="KEGG" id="clup:CLUP02_14645"/>
<evidence type="ECO:0000256" key="1">
    <source>
        <dbReference type="SAM" id="MobiDB-lite"/>
    </source>
</evidence>
<gene>
    <name evidence="2" type="ORF">CLUP02_14645</name>
</gene>
<dbReference type="RefSeq" id="XP_049150718.1">
    <property type="nucleotide sequence ID" value="XM_049293572.1"/>
</dbReference>
<evidence type="ECO:0000313" key="2">
    <source>
        <dbReference type="EMBL" id="UQC89117.1"/>
    </source>
</evidence>
<dbReference type="Proteomes" id="UP000830671">
    <property type="component" value="Chromosome 8"/>
</dbReference>
<protein>
    <submittedName>
        <fullName evidence="2">Uncharacterized protein</fullName>
    </submittedName>
</protein>
<name>A0A9Q8T6I6_9PEZI</name>
<keyword evidence="3" id="KW-1185">Reference proteome</keyword>
<feature type="region of interest" description="Disordered" evidence="1">
    <location>
        <begin position="1"/>
        <end position="36"/>
    </location>
</feature>
<dbReference type="GeneID" id="73348582"/>
<proteinExistence type="predicted"/>
<dbReference type="EMBL" id="CP019480">
    <property type="protein sequence ID" value="UQC89117.1"/>
    <property type="molecule type" value="Genomic_DNA"/>
</dbReference>